<evidence type="ECO:0000313" key="7">
    <source>
        <dbReference type="Proteomes" id="UP001168552"/>
    </source>
</evidence>
<dbReference type="Gene3D" id="2.60.40.10">
    <property type="entry name" value="Immunoglobulins"/>
    <property type="match status" value="1"/>
</dbReference>
<dbReference type="GO" id="GO:0016787">
    <property type="term" value="F:hydrolase activity"/>
    <property type="evidence" value="ECO:0007669"/>
    <property type="project" value="UniProtKB-KW"/>
</dbReference>
<evidence type="ECO:0000259" key="4">
    <source>
        <dbReference type="PROSITE" id="PS50240"/>
    </source>
</evidence>
<dbReference type="Gene3D" id="2.40.10.10">
    <property type="entry name" value="Trypsin-like serine proteases"/>
    <property type="match status" value="1"/>
</dbReference>
<reference evidence="6" key="1">
    <citation type="submission" date="2023-06" db="EMBL/GenBank/DDBJ databases">
        <title>Cytophagales bacterium Strain LB-30, isolated from soil.</title>
        <authorList>
            <person name="Liu B."/>
        </authorList>
    </citation>
    <scope>NUCLEOTIDE SEQUENCE</scope>
    <source>
        <strain evidence="6">LB-30</strain>
    </source>
</reference>
<organism evidence="6 7">
    <name type="scientific">Shiella aurantiaca</name>
    <dbReference type="NCBI Taxonomy" id="3058365"/>
    <lineage>
        <taxon>Bacteria</taxon>
        <taxon>Pseudomonadati</taxon>
        <taxon>Bacteroidota</taxon>
        <taxon>Cytophagia</taxon>
        <taxon>Cytophagales</taxon>
        <taxon>Shiellaceae</taxon>
        <taxon>Shiella</taxon>
    </lineage>
</organism>
<dbReference type="InterPro" id="IPR013783">
    <property type="entry name" value="Ig-like_fold"/>
</dbReference>
<dbReference type="PROSITE" id="PS00135">
    <property type="entry name" value="TRYPSIN_SER"/>
    <property type="match status" value="1"/>
</dbReference>
<keyword evidence="2" id="KW-0645">Protease</keyword>
<dbReference type="PANTHER" id="PTHR24252">
    <property type="entry name" value="ACROSIN-RELATED"/>
    <property type="match status" value="1"/>
</dbReference>
<dbReference type="PROSITE" id="PS51841">
    <property type="entry name" value="LTD"/>
    <property type="match status" value="1"/>
</dbReference>
<feature type="chain" id="PRO_5047099409" evidence="3">
    <location>
        <begin position="26"/>
        <end position="1009"/>
    </location>
</feature>
<dbReference type="SMART" id="SM00020">
    <property type="entry name" value="Tryp_SPc"/>
    <property type="match status" value="1"/>
</dbReference>
<dbReference type="EMBL" id="JAUHJS010000002">
    <property type="protein sequence ID" value="MDN4164480.1"/>
    <property type="molecule type" value="Genomic_DNA"/>
</dbReference>
<name>A0ABT8F251_9BACT</name>
<dbReference type="PANTHER" id="PTHR24252:SF7">
    <property type="entry name" value="HYALIN"/>
    <property type="match status" value="1"/>
</dbReference>
<dbReference type="InterPro" id="IPR001254">
    <property type="entry name" value="Trypsin_dom"/>
</dbReference>
<evidence type="ECO:0000256" key="1">
    <source>
        <dbReference type="ARBA" id="ARBA00023157"/>
    </source>
</evidence>
<keyword evidence="1" id="KW-1015">Disulfide bond</keyword>
<dbReference type="PROSITE" id="PS50240">
    <property type="entry name" value="TRYPSIN_DOM"/>
    <property type="match status" value="1"/>
</dbReference>
<keyword evidence="2" id="KW-0720">Serine protease</keyword>
<dbReference type="InterPro" id="IPR026444">
    <property type="entry name" value="Secre_tail"/>
</dbReference>
<dbReference type="RefSeq" id="WP_320003009.1">
    <property type="nucleotide sequence ID" value="NZ_JAUHJS010000002.1"/>
</dbReference>
<sequence length="1009" mass="107036">MIQHFTKPRLLILACLLVVAHLGVAQSIKAPNKKENYNKTPKDTARPNATVPVFNPPPIVGGEDTDITAVPWQVALLSNGSQFCGGTIIDPYWVLTAAHCIDGESAANIQIGAGITDITNLEEGQVIQVDEIIQHETYTGVSTGYDIALLRLESPIDLSGPRAQAVAYATQADVDAGLIDAGVLAIISGWGTLSSGGSAPDILQSVQIPIVELSVANALYEAHPDGPVTLNETMLAAGDTENGGIDACQGDSGGPLVVPNASGTGYIVAGATSWGFGCADADAPGLWANVAYFADWIYENSGVSNNAYPGLIISEVVSGNESGNLPSYIEIHNASDAPYSLAQLVIQVYEGGATEATHTLSIADLGEIPAGTSFTISSVAFLPQWGGPFTNTDADLVLANLSGDGNDVYALFDAEAGKVLDSYGKIGENGTGTDWEYTNKVAVRASWVISANNGEFASDFPQNWSLSTYSADVATPGTHTAAKPALDIALNAFTNINETLYACTGSFVIVPSIEITNRGTDAFSSISLRITTNVGAPLEQTIDLDTPLEAGQSTEISLTGIDFGAEGSHSISVEVLDAADGNPTNNTLSADFVLSSGYPLFVSITLDEYPYETLWKITDTEGVEVYAGYEGNTYFNVDPNSTQTESFCLNEGDYIFVLEDTYGDGLEAGASLSLYSGADDSGELIGTLSGQFGSKVSFNFSLPFEQTFDASLRMAFPEDGYPSNLHSCDDTAEIWVYLKNEGTGVLTSANVSYQVGSQSAQSYQWTGSLTGGDEEAFPIRVSGMSTGENVISANLTTIQGESSDENSTNNAFEWTQNFTQGTQEDKISIEITTDNYPEETYWMIMQNTTLIAYNFDALVQEGITYVFDACLAPGTFTFVLGDSYGDGGPSAAIKQGNTTLASITNFSTGEEASVDFTIEAPDLFTGIPDFTQSFMLFPNPAENHLMVSGLEQVKGADWVITDLSGRRYSVRGQASSQGYQLDISHLSAGMYLLYYEGAEGRKMGKFTKK</sequence>
<evidence type="ECO:0000256" key="2">
    <source>
        <dbReference type="RuleBase" id="RU363034"/>
    </source>
</evidence>
<feature type="signal peptide" evidence="3">
    <location>
        <begin position="1"/>
        <end position="25"/>
    </location>
</feature>
<dbReference type="Proteomes" id="UP001168552">
    <property type="component" value="Unassembled WGS sequence"/>
</dbReference>
<dbReference type="InterPro" id="IPR001314">
    <property type="entry name" value="Peptidase_S1A"/>
</dbReference>
<dbReference type="PRINTS" id="PR00722">
    <property type="entry name" value="CHYMOTRYPSIN"/>
</dbReference>
<comment type="caution">
    <text evidence="6">The sequence shown here is derived from an EMBL/GenBank/DDBJ whole genome shotgun (WGS) entry which is preliminary data.</text>
</comment>
<dbReference type="InterPro" id="IPR033116">
    <property type="entry name" value="TRYPSIN_SER"/>
</dbReference>
<dbReference type="InterPro" id="IPR009003">
    <property type="entry name" value="Peptidase_S1_PA"/>
</dbReference>
<keyword evidence="3" id="KW-0732">Signal</keyword>
<evidence type="ECO:0000259" key="5">
    <source>
        <dbReference type="PROSITE" id="PS51841"/>
    </source>
</evidence>
<keyword evidence="7" id="KW-1185">Reference proteome</keyword>
<protein>
    <submittedName>
        <fullName evidence="6">Trypsin-like serine protease</fullName>
        <ecNumber evidence="6">3.4.21.-</ecNumber>
    </submittedName>
</protein>
<gene>
    <name evidence="6" type="ORF">QWY31_03150</name>
</gene>
<dbReference type="InterPro" id="IPR001322">
    <property type="entry name" value="Lamin_tail_dom"/>
</dbReference>
<dbReference type="InterPro" id="IPR018114">
    <property type="entry name" value="TRYPSIN_HIS"/>
</dbReference>
<dbReference type="EC" id="3.4.21.-" evidence="6"/>
<dbReference type="InterPro" id="IPR043504">
    <property type="entry name" value="Peptidase_S1_PA_chymotrypsin"/>
</dbReference>
<evidence type="ECO:0000313" key="6">
    <source>
        <dbReference type="EMBL" id="MDN4164480.1"/>
    </source>
</evidence>
<dbReference type="Pfam" id="PF00089">
    <property type="entry name" value="Trypsin"/>
    <property type="match status" value="1"/>
</dbReference>
<dbReference type="Pfam" id="PF18962">
    <property type="entry name" value="Por_Secre_tail"/>
    <property type="match status" value="1"/>
</dbReference>
<feature type="domain" description="Peptidase S1" evidence="4">
    <location>
        <begin position="59"/>
        <end position="302"/>
    </location>
</feature>
<dbReference type="CDD" id="cd00190">
    <property type="entry name" value="Tryp_SPc"/>
    <property type="match status" value="1"/>
</dbReference>
<accession>A0ABT8F251</accession>
<proteinExistence type="predicted"/>
<evidence type="ECO:0000256" key="3">
    <source>
        <dbReference type="SAM" id="SignalP"/>
    </source>
</evidence>
<dbReference type="PROSITE" id="PS00134">
    <property type="entry name" value="TRYPSIN_HIS"/>
    <property type="match status" value="1"/>
</dbReference>
<dbReference type="NCBIfam" id="TIGR04183">
    <property type="entry name" value="Por_Secre_tail"/>
    <property type="match status" value="1"/>
</dbReference>
<dbReference type="SUPFAM" id="SSF50494">
    <property type="entry name" value="Trypsin-like serine proteases"/>
    <property type="match status" value="1"/>
</dbReference>
<feature type="domain" description="LTD" evidence="5">
    <location>
        <begin position="301"/>
        <end position="427"/>
    </location>
</feature>
<keyword evidence="2 6" id="KW-0378">Hydrolase</keyword>